<evidence type="ECO:0000259" key="11">
    <source>
        <dbReference type="Pfam" id="PF07992"/>
    </source>
</evidence>
<dbReference type="PROSITE" id="PS00076">
    <property type="entry name" value="PYRIDINE_REDOX_1"/>
    <property type="match status" value="1"/>
</dbReference>
<evidence type="ECO:0000256" key="6">
    <source>
        <dbReference type="ARBA" id="ARBA00023002"/>
    </source>
</evidence>
<feature type="domain" description="FAD/NAD(P)-binding" evidence="11">
    <location>
        <begin position="48"/>
        <end position="358"/>
    </location>
</feature>
<dbReference type="Pfam" id="PF07992">
    <property type="entry name" value="Pyr_redox_2"/>
    <property type="match status" value="1"/>
</dbReference>
<dbReference type="PIRSF" id="PIRSF000350">
    <property type="entry name" value="Mercury_reductase_MerA"/>
    <property type="match status" value="1"/>
</dbReference>
<evidence type="ECO:0000256" key="2">
    <source>
        <dbReference type="ARBA" id="ARBA00007532"/>
    </source>
</evidence>
<dbReference type="InterPro" id="IPR036188">
    <property type="entry name" value="FAD/NAD-bd_sf"/>
</dbReference>
<evidence type="ECO:0000256" key="5">
    <source>
        <dbReference type="ARBA" id="ARBA00022857"/>
    </source>
</evidence>
<dbReference type="InterPro" id="IPR012999">
    <property type="entry name" value="Pyr_OxRdtase_I_AS"/>
</dbReference>
<dbReference type="InterPro" id="IPR023753">
    <property type="entry name" value="FAD/NAD-binding_dom"/>
</dbReference>
<gene>
    <name evidence="12" type="ORF">AB0H04_40060</name>
</gene>
<dbReference type="EMBL" id="JBFAEG010000042">
    <property type="protein sequence ID" value="MEU5712950.1"/>
    <property type="molecule type" value="Genomic_DNA"/>
</dbReference>
<keyword evidence="8 9" id="KW-0676">Redox-active center</keyword>
<evidence type="ECO:0000256" key="4">
    <source>
        <dbReference type="ARBA" id="ARBA00022827"/>
    </source>
</evidence>
<comment type="caution">
    <text evidence="12">The sequence shown here is derived from an EMBL/GenBank/DDBJ whole genome shotgun (WGS) entry which is preliminary data.</text>
</comment>
<dbReference type="SUPFAM" id="SSF55424">
    <property type="entry name" value="FAD/NAD-linked reductases, dimerisation (C-terminal) domain"/>
    <property type="match status" value="1"/>
</dbReference>
<dbReference type="SUPFAM" id="SSF51905">
    <property type="entry name" value="FAD/NAD(P)-binding domain"/>
    <property type="match status" value="1"/>
</dbReference>
<keyword evidence="6 9" id="KW-0560">Oxidoreductase</keyword>
<dbReference type="Pfam" id="PF02852">
    <property type="entry name" value="Pyr_redox_dim"/>
    <property type="match status" value="1"/>
</dbReference>
<keyword evidence="5" id="KW-0521">NADP</keyword>
<evidence type="ECO:0000256" key="7">
    <source>
        <dbReference type="ARBA" id="ARBA00023157"/>
    </source>
</evidence>
<protein>
    <submittedName>
        <fullName evidence="12">Mycothione reductase</fullName>
        <ecNumber evidence="12">1.8.1.15</ecNumber>
    </submittedName>
</protein>
<dbReference type="PANTHER" id="PTHR43014">
    <property type="entry name" value="MERCURIC REDUCTASE"/>
    <property type="match status" value="1"/>
</dbReference>
<dbReference type="Gene3D" id="3.50.50.60">
    <property type="entry name" value="FAD/NAD(P)-binding domain"/>
    <property type="match status" value="2"/>
</dbReference>
<dbReference type="PRINTS" id="PR00368">
    <property type="entry name" value="FADPNR"/>
</dbReference>
<sequence length="495" mass="53523">MNTIFEKATEHLPPHGKCARIYKNKRLREANSCKVNLSPTEVAGVRHYDLVVLGAGSGNMLLGHELAHLHSAVVESDRFGGTCLNRGCIPSKMLVVTADAIEGARAAARLGVNAAVEHVDWKAIRDRVFHRIDPLHDSAVKHRRENGIDVYTEEARFVSPKVLQVGAERITAHTFVVAVGSRPVVPDIPGLDSVLYHTSDTIMRIDNVPASMAIIGGGYIAAEFSHAFGAFGVDVTVVQRGPRLLMAEDEEVSTRFTEIASRRHRVLLNAAVTSVKPSADGVAVSVACPGGDQVVRAASLLVCVGRRPNTDRLDAVAGGLELDEHGHIVADSAYRTSVPGVWALGDAVNHFQLKHMANAEERVVRHNLLHPQNLRSLTNTVAPRAVFTSPQIAGVGLTQQEARRRGTDYLVSVRDYADTAYGWALEDTTSFVKILASPLDRTILGAHIMGPQAATLIQPLIQGMALNLPVDRIARDVLYIHPALTEVVEQALLAL</sequence>
<comment type="cofactor">
    <cofactor evidence="1">
        <name>FAD</name>
        <dbReference type="ChEBI" id="CHEBI:57692"/>
    </cofactor>
</comment>
<evidence type="ECO:0000259" key="10">
    <source>
        <dbReference type="Pfam" id="PF02852"/>
    </source>
</evidence>
<dbReference type="PANTHER" id="PTHR43014:SF5">
    <property type="entry name" value="GLUTATHIONE REDUCTASE (NADPH)"/>
    <property type="match status" value="1"/>
</dbReference>
<dbReference type="InterPro" id="IPR001100">
    <property type="entry name" value="Pyr_nuc-diS_OxRdtase"/>
</dbReference>
<dbReference type="InterPro" id="IPR004099">
    <property type="entry name" value="Pyr_nucl-diS_OxRdtase_dimer"/>
</dbReference>
<comment type="similarity">
    <text evidence="2 9">Belongs to the class-I pyridine nucleotide-disulfide oxidoreductase family.</text>
</comment>
<dbReference type="Gene3D" id="3.30.390.30">
    <property type="match status" value="1"/>
</dbReference>
<keyword evidence="7" id="KW-1015">Disulfide bond</keyword>
<organism evidence="12 13">
    <name type="scientific">Streptomyces flaveolus</name>
    <dbReference type="NCBI Taxonomy" id="67297"/>
    <lineage>
        <taxon>Bacteria</taxon>
        <taxon>Bacillati</taxon>
        <taxon>Actinomycetota</taxon>
        <taxon>Actinomycetes</taxon>
        <taxon>Kitasatosporales</taxon>
        <taxon>Streptomycetaceae</taxon>
        <taxon>Streptomyces</taxon>
    </lineage>
</organism>
<dbReference type="PRINTS" id="PR00411">
    <property type="entry name" value="PNDRDTASEI"/>
</dbReference>
<name>A0ABV3AME2_9ACTN</name>
<keyword evidence="13" id="KW-1185">Reference proteome</keyword>
<dbReference type="Proteomes" id="UP001551011">
    <property type="component" value="Unassembled WGS sequence"/>
</dbReference>
<dbReference type="GO" id="GO:0050627">
    <property type="term" value="F:mycothione reductase [NAD(P)H] activity"/>
    <property type="evidence" value="ECO:0007669"/>
    <property type="project" value="UniProtKB-EC"/>
</dbReference>
<dbReference type="RefSeq" id="WP_244211578.1">
    <property type="nucleotide sequence ID" value="NZ_JBEXDP010000139.1"/>
</dbReference>
<keyword evidence="3 9" id="KW-0285">Flavoprotein</keyword>
<reference evidence="12 13" key="1">
    <citation type="submission" date="2024-06" db="EMBL/GenBank/DDBJ databases">
        <title>The Natural Products Discovery Center: Release of the First 8490 Sequenced Strains for Exploring Actinobacteria Biosynthetic Diversity.</title>
        <authorList>
            <person name="Kalkreuter E."/>
            <person name="Kautsar S.A."/>
            <person name="Yang D."/>
            <person name="Bader C.D."/>
            <person name="Teijaro C.N."/>
            <person name="Fluegel L."/>
            <person name="Davis C.M."/>
            <person name="Simpson J.R."/>
            <person name="Lauterbach L."/>
            <person name="Steele A.D."/>
            <person name="Gui C."/>
            <person name="Meng S."/>
            <person name="Li G."/>
            <person name="Viehrig K."/>
            <person name="Ye F."/>
            <person name="Su P."/>
            <person name="Kiefer A.F."/>
            <person name="Nichols A."/>
            <person name="Cepeda A.J."/>
            <person name="Yan W."/>
            <person name="Fan B."/>
            <person name="Jiang Y."/>
            <person name="Adhikari A."/>
            <person name="Zheng C.-J."/>
            <person name="Schuster L."/>
            <person name="Cowan T.M."/>
            <person name="Smanski M.J."/>
            <person name="Chevrette M.G."/>
            <person name="De Carvalho L.P.S."/>
            <person name="Shen B."/>
        </authorList>
    </citation>
    <scope>NUCLEOTIDE SEQUENCE [LARGE SCALE GENOMIC DNA]</scope>
    <source>
        <strain evidence="12 13">NPDC020594</strain>
    </source>
</reference>
<evidence type="ECO:0000256" key="9">
    <source>
        <dbReference type="RuleBase" id="RU003691"/>
    </source>
</evidence>
<feature type="domain" description="Pyridine nucleotide-disulphide oxidoreductase dimerisation" evidence="10">
    <location>
        <begin position="383"/>
        <end position="491"/>
    </location>
</feature>
<evidence type="ECO:0000256" key="1">
    <source>
        <dbReference type="ARBA" id="ARBA00001974"/>
    </source>
</evidence>
<accession>A0ABV3AME2</accession>
<evidence type="ECO:0000313" key="12">
    <source>
        <dbReference type="EMBL" id="MEU5712950.1"/>
    </source>
</evidence>
<proteinExistence type="inferred from homology"/>
<dbReference type="InterPro" id="IPR016156">
    <property type="entry name" value="FAD/NAD-linked_Rdtase_dimer_sf"/>
</dbReference>
<evidence type="ECO:0000313" key="13">
    <source>
        <dbReference type="Proteomes" id="UP001551011"/>
    </source>
</evidence>
<dbReference type="NCBIfam" id="NF005884">
    <property type="entry name" value="PRK07846.1"/>
    <property type="match status" value="1"/>
</dbReference>
<keyword evidence="4 9" id="KW-0274">FAD</keyword>
<dbReference type="EC" id="1.8.1.15" evidence="12"/>
<evidence type="ECO:0000256" key="3">
    <source>
        <dbReference type="ARBA" id="ARBA00022630"/>
    </source>
</evidence>
<evidence type="ECO:0000256" key="8">
    <source>
        <dbReference type="ARBA" id="ARBA00023284"/>
    </source>
</evidence>